<dbReference type="RefSeq" id="WP_281814822.1">
    <property type="nucleotide sequence ID" value="NZ_BRLB01000003.1"/>
</dbReference>
<organism evidence="1 2">
    <name type="scientific">Vallitalea longa</name>
    <dbReference type="NCBI Taxonomy" id="2936439"/>
    <lineage>
        <taxon>Bacteria</taxon>
        <taxon>Bacillati</taxon>
        <taxon>Bacillota</taxon>
        <taxon>Clostridia</taxon>
        <taxon>Lachnospirales</taxon>
        <taxon>Vallitaleaceae</taxon>
        <taxon>Vallitalea</taxon>
    </lineage>
</organism>
<name>A0A9W5Y9H7_9FIRM</name>
<evidence type="ECO:0000313" key="2">
    <source>
        <dbReference type="Proteomes" id="UP001144256"/>
    </source>
</evidence>
<dbReference type="Proteomes" id="UP001144256">
    <property type="component" value="Unassembled WGS sequence"/>
</dbReference>
<comment type="caution">
    <text evidence="1">The sequence shown here is derived from an EMBL/GenBank/DDBJ whole genome shotgun (WGS) entry which is preliminary data.</text>
</comment>
<protein>
    <submittedName>
        <fullName evidence="1">Uncharacterized protein</fullName>
    </submittedName>
</protein>
<gene>
    <name evidence="1" type="ORF">SH1V18_18470</name>
</gene>
<keyword evidence="2" id="KW-1185">Reference proteome</keyword>
<proteinExistence type="predicted"/>
<dbReference type="AlphaFoldDB" id="A0A9W5Y9H7"/>
<evidence type="ECO:0000313" key="1">
    <source>
        <dbReference type="EMBL" id="GKX29367.1"/>
    </source>
</evidence>
<sequence>MSDIIDHFNNFAVHMLKTTYNDFINTDLEYQELDCYLDNNRQKFDTIINSLNEDDREFAKEYITKQSDKLVCANQCLYLASYKDCIKLLKLLGAI</sequence>
<accession>A0A9W5Y9H7</accession>
<reference evidence="1" key="1">
    <citation type="submission" date="2022-06" db="EMBL/GenBank/DDBJ databases">
        <title>Vallitalea longa sp. nov., an anaerobic bacterium isolated from marine sediment.</title>
        <authorList>
            <person name="Hirano S."/>
            <person name="Terahara T."/>
            <person name="Mori K."/>
            <person name="Hamada M."/>
            <person name="Matsumoto R."/>
            <person name="Kobayashi T."/>
        </authorList>
    </citation>
    <scope>NUCLEOTIDE SEQUENCE</scope>
    <source>
        <strain evidence="1">SH18-1</strain>
    </source>
</reference>
<dbReference type="EMBL" id="BRLB01000003">
    <property type="protein sequence ID" value="GKX29367.1"/>
    <property type="molecule type" value="Genomic_DNA"/>
</dbReference>